<keyword evidence="7 8" id="KW-0472">Membrane</keyword>
<feature type="transmembrane region" description="Helical" evidence="8">
    <location>
        <begin position="214"/>
        <end position="236"/>
    </location>
</feature>
<evidence type="ECO:0000256" key="7">
    <source>
        <dbReference type="ARBA" id="ARBA00023136"/>
    </source>
</evidence>
<dbReference type="RefSeq" id="WP_220230767.1">
    <property type="nucleotide sequence ID" value="NZ_JAICBX010000005.1"/>
</dbReference>
<evidence type="ECO:0000313" key="11">
    <source>
        <dbReference type="Proteomes" id="UP001196509"/>
    </source>
</evidence>
<sequence length="294" mass="31832">MMQGDRSRLIVILELAPVTLVLAGLFGGAVVLAVLQSLGFAPWFGINTFPDFSYFARLWSGEAFWISLGLTLYYAVASTVVALALALILSLALMKSFTGRRFVKFVYKLPLVIPYAVGIALAILMLGNGGMLSRLAAFAGWIGDPSDFPSILKTHYGWGVIAVYVWKQLPFMTLAVAAVLVGIGQRTQEAASLLGAGPLAIFFRVTLPQIAPGVVTAVLICFSFNIGAFEAPFILGGGYPDTLPVIAWRYFNDADYALQLQGMAAVVSIGLLSGCILLAYLWSYRRFERRIGRN</sequence>
<evidence type="ECO:0000256" key="6">
    <source>
        <dbReference type="ARBA" id="ARBA00022989"/>
    </source>
</evidence>
<dbReference type="AlphaFoldDB" id="A0AAE2ZSD2"/>
<dbReference type="InterPro" id="IPR035906">
    <property type="entry name" value="MetI-like_sf"/>
</dbReference>
<dbReference type="Proteomes" id="UP001196509">
    <property type="component" value="Unassembled WGS sequence"/>
</dbReference>
<dbReference type="PROSITE" id="PS50928">
    <property type="entry name" value="ABC_TM1"/>
    <property type="match status" value="1"/>
</dbReference>
<evidence type="ECO:0000259" key="9">
    <source>
        <dbReference type="PROSITE" id="PS50928"/>
    </source>
</evidence>
<reference evidence="10" key="1">
    <citation type="submission" date="2021-08" db="EMBL/GenBank/DDBJ databases">
        <title>Hoeflea bacterium WL0058 sp. nov., isolated from the sediment.</title>
        <authorList>
            <person name="Wang L."/>
            <person name="Zhang D."/>
        </authorList>
    </citation>
    <scope>NUCLEOTIDE SEQUENCE</scope>
    <source>
        <strain evidence="10">WL0058</strain>
    </source>
</reference>
<keyword evidence="11" id="KW-1185">Reference proteome</keyword>
<evidence type="ECO:0000256" key="3">
    <source>
        <dbReference type="ARBA" id="ARBA00022448"/>
    </source>
</evidence>
<dbReference type="PANTHER" id="PTHR42929">
    <property type="entry name" value="INNER MEMBRANE ABC TRANSPORTER PERMEASE PROTEIN YDCU-RELATED-RELATED"/>
    <property type="match status" value="1"/>
</dbReference>
<name>A0AAE2ZSD2_9HYPH</name>
<feature type="transmembrane region" description="Helical" evidence="8">
    <location>
        <begin position="12"/>
        <end position="44"/>
    </location>
</feature>
<dbReference type="GO" id="GO:0055085">
    <property type="term" value="P:transmembrane transport"/>
    <property type="evidence" value="ECO:0007669"/>
    <property type="project" value="InterPro"/>
</dbReference>
<evidence type="ECO:0000256" key="1">
    <source>
        <dbReference type="ARBA" id="ARBA00004651"/>
    </source>
</evidence>
<gene>
    <name evidence="10" type="ORF">K1W69_22820</name>
</gene>
<dbReference type="Pfam" id="PF00528">
    <property type="entry name" value="BPD_transp_1"/>
    <property type="match status" value="1"/>
</dbReference>
<evidence type="ECO:0000256" key="5">
    <source>
        <dbReference type="ARBA" id="ARBA00022692"/>
    </source>
</evidence>
<dbReference type="Gene3D" id="1.10.3720.10">
    <property type="entry name" value="MetI-like"/>
    <property type="match status" value="1"/>
</dbReference>
<dbReference type="SUPFAM" id="SSF161098">
    <property type="entry name" value="MetI-like"/>
    <property type="match status" value="1"/>
</dbReference>
<keyword evidence="6 8" id="KW-1133">Transmembrane helix</keyword>
<proteinExistence type="inferred from homology"/>
<comment type="similarity">
    <text evidence="2">Belongs to the binding-protein-dependent transport system permease family. CysTW subfamily.</text>
</comment>
<dbReference type="CDD" id="cd06261">
    <property type="entry name" value="TM_PBP2"/>
    <property type="match status" value="1"/>
</dbReference>
<accession>A0AAE2ZSD2</accession>
<comment type="subcellular location">
    <subcellularLocation>
        <location evidence="1 8">Cell membrane</location>
        <topology evidence="1 8">Multi-pass membrane protein</topology>
    </subcellularLocation>
</comment>
<evidence type="ECO:0000256" key="4">
    <source>
        <dbReference type="ARBA" id="ARBA00022475"/>
    </source>
</evidence>
<protein>
    <submittedName>
        <fullName evidence="10">ABC transporter permease subunit</fullName>
    </submittedName>
</protein>
<keyword evidence="3 8" id="KW-0813">Transport</keyword>
<evidence type="ECO:0000256" key="2">
    <source>
        <dbReference type="ARBA" id="ARBA00007069"/>
    </source>
</evidence>
<dbReference type="InterPro" id="IPR000515">
    <property type="entry name" value="MetI-like"/>
</dbReference>
<dbReference type="GO" id="GO:0005886">
    <property type="term" value="C:plasma membrane"/>
    <property type="evidence" value="ECO:0007669"/>
    <property type="project" value="UniProtKB-SubCell"/>
</dbReference>
<dbReference type="PANTHER" id="PTHR42929:SF1">
    <property type="entry name" value="INNER MEMBRANE ABC TRANSPORTER PERMEASE PROTEIN YDCU-RELATED"/>
    <property type="match status" value="1"/>
</dbReference>
<feature type="transmembrane region" description="Helical" evidence="8">
    <location>
        <begin position="156"/>
        <end position="183"/>
    </location>
</feature>
<keyword evidence="4" id="KW-1003">Cell membrane</keyword>
<evidence type="ECO:0000313" key="10">
    <source>
        <dbReference type="EMBL" id="MBW8640047.1"/>
    </source>
</evidence>
<organism evidence="10 11">
    <name type="scientific">Flavimaribacter sediminis</name>
    <dbReference type="NCBI Taxonomy" id="2865987"/>
    <lineage>
        <taxon>Bacteria</taxon>
        <taxon>Pseudomonadati</taxon>
        <taxon>Pseudomonadota</taxon>
        <taxon>Alphaproteobacteria</taxon>
        <taxon>Hyphomicrobiales</taxon>
        <taxon>Rhizobiaceae</taxon>
        <taxon>Flavimaribacter</taxon>
    </lineage>
</organism>
<feature type="transmembrane region" description="Helical" evidence="8">
    <location>
        <begin position="256"/>
        <end position="282"/>
    </location>
</feature>
<feature type="transmembrane region" description="Helical" evidence="8">
    <location>
        <begin position="105"/>
        <end position="126"/>
    </location>
</feature>
<dbReference type="EMBL" id="JAICBX010000005">
    <property type="protein sequence ID" value="MBW8640047.1"/>
    <property type="molecule type" value="Genomic_DNA"/>
</dbReference>
<comment type="caution">
    <text evidence="10">The sequence shown here is derived from an EMBL/GenBank/DDBJ whole genome shotgun (WGS) entry which is preliminary data.</text>
</comment>
<keyword evidence="5 8" id="KW-0812">Transmembrane</keyword>
<feature type="domain" description="ABC transmembrane type-1" evidence="9">
    <location>
        <begin position="68"/>
        <end position="282"/>
    </location>
</feature>
<feature type="transmembrane region" description="Helical" evidence="8">
    <location>
        <begin position="64"/>
        <end position="93"/>
    </location>
</feature>
<evidence type="ECO:0000256" key="8">
    <source>
        <dbReference type="RuleBase" id="RU363032"/>
    </source>
</evidence>